<dbReference type="EMBL" id="QZWG01000017">
    <property type="protein sequence ID" value="RZB58295.1"/>
    <property type="molecule type" value="Genomic_DNA"/>
</dbReference>
<keyword evidence="1" id="KW-0472">Membrane</keyword>
<sequence>MICVMGQQLIYKLNYKIFYNNRFAARINLVFILFTLVLDILCVNCLFCYIYICIYSNLFF</sequence>
<evidence type="ECO:0000313" key="3">
    <source>
        <dbReference type="Proteomes" id="UP000289340"/>
    </source>
</evidence>
<proteinExistence type="predicted"/>
<accession>A0A445GAS4</accession>
<keyword evidence="1" id="KW-1133">Transmembrane helix</keyword>
<dbReference type="Proteomes" id="UP000289340">
    <property type="component" value="Chromosome 17"/>
</dbReference>
<reference evidence="2 3" key="1">
    <citation type="submission" date="2018-09" db="EMBL/GenBank/DDBJ databases">
        <title>A high-quality reference genome of wild soybean provides a powerful tool to mine soybean genomes.</title>
        <authorList>
            <person name="Xie M."/>
            <person name="Chung C.Y.L."/>
            <person name="Li M.-W."/>
            <person name="Wong F.-L."/>
            <person name="Chan T.-F."/>
            <person name="Lam H.-M."/>
        </authorList>
    </citation>
    <scope>NUCLEOTIDE SEQUENCE [LARGE SCALE GENOMIC DNA]</scope>
    <source>
        <strain evidence="3">cv. W05</strain>
        <tissue evidence="2">Hypocotyl of etiolated seedlings</tissue>
    </source>
</reference>
<evidence type="ECO:0000256" key="1">
    <source>
        <dbReference type="SAM" id="Phobius"/>
    </source>
</evidence>
<protein>
    <submittedName>
        <fullName evidence="2">Uncharacterized protein</fullName>
    </submittedName>
</protein>
<gene>
    <name evidence="2" type="ORF">D0Y65_046759</name>
</gene>
<organism evidence="2 3">
    <name type="scientific">Glycine soja</name>
    <name type="common">Wild soybean</name>
    <dbReference type="NCBI Taxonomy" id="3848"/>
    <lineage>
        <taxon>Eukaryota</taxon>
        <taxon>Viridiplantae</taxon>
        <taxon>Streptophyta</taxon>
        <taxon>Embryophyta</taxon>
        <taxon>Tracheophyta</taxon>
        <taxon>Spermatophyta</taxon>
        <taxon>Magnoliopsida</taxon>
        <taxon>eudicotyledons</taxon>
        <taxon>Gunneridae</taxon>
        <taxon>Pentapetalae</taxon>
        <taxon>rosids</taxon>
        <taxon>fabids</taxon>
        <taxon>Fabales</taxon>
        <taxon>Fabaceae</taxon>
        <taxon>Papilionoideae</taxon>
        <taxon>50 kb inversion clade</taxon>
        <taxon>NPAAA clade</taxon>
        <taxon>indigoferoid/millettioid clade</taxon>
        <taxon>Phaseoleae</taxon>
        <taxon>Glycine</taxon>
        <taxon>Glycine subgen. Soja</taxon>
    </lineage>
</organism>
<name>A0A445GAS4_GLYSO</name>
<comment type="caution">
    <text evidence="2">The sequence shown here is derived from an EMBL/GenBank/DDBJ whole genome shotgun (WGS) entry which is preliminary data.</text>
</comment>
<dbReference type="EMBL" id="QZWG01000017">
    <property type="protein sequence ID" value="RZB58294.1"/>
    <property type="molecule type" value="Genomic_DNA"/>
</dbReference>
<dbReference type="AlphaFoldDB" id="A0A445GAS4"/>
<evidence type="ECO:0000313" key="2">
    <source>
        <dbReference type="EMBL" id="RZB58295.1"/>
    </source>
</evidence>
<keyword evidence="3" id="KW-1185">Reference proteome</keyword>
<keyword evidence="1" id="KW-0812">Transmembrane</keyword>
<feature type="transmembrane region" description="Helical" evidence="1">
    <location>
        <begin position="29"/>
        <end position="52"/>
    </location>
</feature>